<dbReference type="EMBL" id="SNYI01000001">
    <property type="protein sequence ID" value="TDQ32898.1"/>
    <property type="molecule type" value="Genomic_DNA"/>
</dbReference>
<keyword evidence="2" id="KW-1185">Reference proteome</keyword>
<evidence type="ECO:0000313" key="1">
    <source>
        <dbReference type="EMBL" id="TDQ32898.1"/>
    </source>
</evidence>
<proteinExistence type="predicted"/>
<reference evidence="1 2" key="1">
    <citation type="submission" date="2019-03" db="EMBL/GenBank/DDBJ databases">
        <title>Genomic Encyclopedia of Archaeal and Bacterial Type Strains, Phase II (KMG-II): from individual species to whole genera.</title>
        <authorList>
            <person name="Goeker M."/>
        </authorList>
    </citation>
    <scope>NUCLEOTIDE SEQUENCE [LARGE SCALE GENOMIC DNA]</scope>
    <source>
        <strain evidence="1 2">DSM 18435</strain>
    </source>
</reference>
<dbReference type="RefSeq" id="WP_133642923.1">
    <property type="nucleotide sequence ID" value="NZ_SNYI01000001.1"/>
</dbReference>
<organism evidence="1 2">
    <name type="scientific">Zeaxanthinibacter enoshimensis</name>
    <dbReference type="NCBI Taxonomy" id="392009"/>
    <lineage>
        <taxon>Bacteria</taxon>
        <taxon>Pseudomonadati</taxon>
        <taxon>Bacteroidota</taxon>
        <taxon>Flavobacteriia</taxon>
        <taxon>Flavobacteriales</taxon>
        <taxon>Flavobacteriaceae</taxon>
        <taxon>Zeaxanthinibacter</taxon>
    </lineage>
</organism>
<gene>
    <name evidence="1" type="ORF">CLV82_0735</name>
</gene>
<dbReference type="AlphaFoldDB" id="A0A4R6TVD7"/>
<dbReference type="Proteomes" id="UP000295468">
    <property type="component" value="Unassembled WGS sequence"/>
</dbReference>
<comment type="caution">
    <text evidence="1">The sequence shown here is derived from an EMBL/GenBank/DDBJ whole genome shotgun (WGS) entry which is preliminary data.</text>
</comment>
<protein>
    <submittedName>
        <fullName evidence="1">Uncharacterized protein</fullName>
    </submittedName>
</protein>
<accession>A0A4R6TVD7</accession>
<dbReference type="OrthoDB" id="1100725at2"/>
<sequence length="224" mass="25488">MKRKLKDELNQLASAILSAKGEMELSQLYEASRKLYEKIAVLRFIEDKLNDIEIDVSSNAIANKFEKMATAVMNENKSVPESNPHQEDIIIPGMQTIKDMISEMPGEADVDQFFAEFVAKPKTIKNDKEDVTPEIPNGKNKSLNETLTQKVISVGLNDRHAFVKHLFNGSTEDFNRVISQLNTIDNEERSIAFIENMVKPDYNNWAGQEEIASRFMSLISRRFS</sequence>
<name>A0A4R6TVD7_9FLAO</name>
<evidence type="ECO:0000313" key="2">
    <source>
        <dbReference type="Proteomes" id="UP000295468"/>
    </source>
</evidence>